<dbReference type="EMBL" id="JALJOR010000006">
    <property type="protein sequence ID" value="KAK9815394.1"/>
    <property type="molecule type" value="Genomic_DNA"/>
</dbReference>
<dbReference type="Proteomes" id="UP001489004">
    <property type="component" value="Unassembled WGS sequence"/>
</dbReference>
<dbReference type="AlphaFoldDB" id="A0AAW1Q0H9"/>
<evidence type="ECO:0000256" key="4">
    <source>
        <dbReference type="SAM" id="MobiDB-lite"/>
    </source>
</evidence>
<evidence type="ECO:0000313" key="6">
    <source>
        <dbReference type="Proteomes" id="UP001489004"/>
    </source>
</evidence>
<dbReference type="PANTHER" id="PTHR21008:SF1">
    <property type="entry name" value="25S RRNA (ADENINE(2142)-N(1))-METHYLTRANSFERASE"/>
    <property type="match status" value="1"/>
</dbReference>
<evidence type="ECO:0000256" key="3">
    <source>
        <dbReference type="ARBA" id="ARBA00022691"/>
    </source>
</evidence>
<organism evidence="5 6">
    <name type="scientific">[Myrmecia] bisecta</name>
    <dbReference type="NCBI Taxonomy" id="41462"/>
    <lineage>
        <taxon>Eukaryota</taxon>
        <taxon>Viridiplantae</taxon>
        <taxon>Chlorophyta</taxon>
        <taxon>core chlorophytes</taxon>
        <taxon>Trebouxiophyceae</taxon>
        <taxon>Trebouxiales</taxon>
        <taxon>Trebouxiaceae</taxon>
        <taxon>Myrmecia</taxon>
    </lineage>
</organism>
<keyword evidence="3" id="KW-0949">S-adenosyl-L-methionine</keyword>
<keyword evidence="6" id="KW-1185">Reference proteome</keyword>
<keyword evidence="2" id="KW-0808">Transferase</keyword>
<evidence type="ECO:0000313" key="5">
    <source>
        <dbReference type="EMBL" id="KAK9815394.1"/>
    </source>
</evidence>
<keyword evidence="1" id="KW-0489">Methyltransferase</keyword>
<dbReference type="GO" id="GO:0016433">
    <property type="term" value="F:rRNA (adenine) methyltransferase activity"/>
    <property type="evidence" value="ECO:0007669"/>
    <property type="project" value="TreeGrafter"/>
</dbReference>
<sequence>MKRKKPKPLVAPPMRSMKRARKVTSAFHELTRQIEGAKEAGDRGTAKQAEAELEALGGRASYQEASVLTTSRHRTCKWVFSLLTKYGLRPGKGVPPLPVLEVGAVNGQLMSIPWLRHLQQGGHLFVMVPLRCLTHSPYTTWESFQRALELVGFQVKATKTSPKVAFLCAQAVEVPEPGPQLTAALAEFAHPPKVITPGAKNTNDFAICYG</sequence>
<accession>A0AAW1Q0H9</accession>
<name>A0AAW1Q0H9_9CHLO</name>
<protein>
    <submittedName>
        <fullName evidence="5">Uncharacterized protein</fullName>
    </submittedName>
</protein>
<dbReference type="Pfam" id="PF11968">
    <property type="entry name" value="Bmt2"/>
    <property type="match status" value="2"/>
</dbReference>
<dbReference type="InterPro" id="IPR021867">
    <property type="entry name" value="Bmt2/SAMTOR"/>
</dbReference>
<feature type="region of interest" description="Disordered" evidence="4">
    <location>
        <begin position="1"/>
        <end position="22"/>
    </location>
</feature>
<dbReference type="GO" id="GO:0005730">
    <property type="term" value="C:nucleolus"/>
    <property type="evidence" value="ECO:0007669"/>
    <property type="project" value="TreeGrafter"/>
</dbReference>
<reference evidence="5 6" key="1">
    <citation type="journal article" date="2024" name="Nat. Commun.">
        <title>Phylogenomics reveals the evolutionary origins of lichenization in chlorophyte algae.</title>
        <authorList>
            <person name="Puginier C."/>
            <person name="Libourel C."/>
            <person name="Otte J."/>
            <person name="Skaloud P."/>
            <person name="Haon M."/>
            <person name="Grisel S."/>
            <person name="Petersen M."/>
            <person name="Berrin J.G."/>
            <person name="Delaux P.M."/>
            <person name="Dal Grande F."/>
            <person name="Keller J."/>
        </authorList>
    </citation>
    <scope>NUCLEOTIDE SEQUENCE [LARGE SCALE GENOMIC DNA]</scope>
    <source>
        <strain evidence="5 6">SAG 2043</strain>
    </source>
</reference>
<gene>
    <name evidence="5" type="ORF">WJX72_002962</name>
</gene>
<dbReference type="PANTHER" id="PTHR21008">
    <property type="entry name" value="S-ADENOSYLMETHIONINE SENSOR UPSTREAM OF MTORC1-RELATED"/>
    <property type="match status" value="1"/>
</dbReference>
<evidence type="ECO:0000256" key="1">
    <source>
        <dbReference type="ARBA" id="ARBA00022603"/>
    </source>
</evidence>
<comment type="caution">
    <text evidence="5">The sequence shown here is derived from an EMBL/GenBank/DDBJ whole genome shotgun (WGS) entry which is preliminary data.</text>
</comment>
<evidence type="ECO:0000256" key="2">
    <source>
        <dbReference type="ARBA" id="ARBA00022679"/>
    </source>
</evidence>
<proteinExistence type="predicted"/>